<proteinExistence type="inferred from homology"/>
<organism evidence="7">
    <name type="scientific">mine drainage metagenome</name>
    <dbReference type="NCBI Taxonomy" id="410659"/>
    <lineage>
        <taxon>unclassified sequences</taxon>
        <taxon>metagenomes</taxon>
        <taxon>ecological metagenomes</taxon>
    </lineage>
</organism>
<dbReference type="PRINTS" id="PR00411">
    <property type="entry name" value="PNDRDTASEI"/>
</dbReference>
<gene>
    <name evidence="7" type="primary">ndh_3</name>
    <name evidence="7" type="ORF">GALL_350730</name>
</gene>
<protein>
    <submittedName>
        <fullName evidence="7">NADH dehydrogenase</fullName>
        <ecNumber evidence="7">1.6.99.3</ecNumber>
    </submittedName>
</protein>
<dbReference type="SUPFAM" id="SSF51905">
    <property type="entry name" value="FAD/NAD(P)-binding domain"/>
    <property type="match status" value="1"/>
</dbReference>
<evidence type="ECO:0000259" key="6">
    <source>
        <dbReference type="Pfam" id="PF07992"/>
    </source>
</evidence>
<dbReference type="PANTHER" id="PTHR42913:SF3">
    <property type="entry name" value="64 KDA MITOCHONDRIAL NADH DEHYDROGENASE (EUROFUNG)"/>
    <property type="match status" value="1"/>
</dbReference>
<reference evidence="7" key="1">
    <citation type="submission" date="2016-10" db="EMBL/GenBank/DDBJ databases">
        <title>Sequence of Gallionella enrichment culture.</title>
        <authorList>
            <person name="Poehlein A."/>
            <person name="Muehling M."/>
            <person name="Daniel R."/>
        </authorList>
    </citation>
    <scope>NUCLEOTIDE SEQUENCE</scope>
</reference>
<keyword evidence="5 7" id="KW-0560">Oxidoreductase</keyword>
<comment type="caution">
    <text evidence="7">The sequence shown here is derived from an EMBL/GenBank/DDBJ whole genome shotgun (WGS) entry which is preliminary data.</text>
</comment>
<sequence>MAMRSNHHVVIVGGGAGGLELATRLGDKLGRRGKAMITLVDKAATHLWKPLLHEVAAGSMDLDEHELEYMAQARWHHFKYRRGAMEGLSRVMKEIYIAPVYDDEGVELIPRRSIKYDTLIIAVGSVSNDFGVPGVKEHCIALDTQEDATAFHKRLINSCIRAQTQEWSISQGQLNVAIIGGGATGIELAAELHNTTRELAAYGLDKIDPDRDVKISVIEAAPRILPGLPEYISLAAQKELQSLNVELRLGERVTRVDNNGVYTEGGGLIRARLVVWAAGIKAPDFLKDINGLETNWSNQLVVGPTLQVTRDTDIFAFGDCAACPWPEAGEGKLVPPRAQAAHQQANMLVKTVINRLRGKPLPHYRYRDFGSLVNLGKYSTVGNLMGGLTKGDLFIQGYAARIMYTSLYKMHLFALHGFVKVALNTLARLITKRTEPHVKLH</sequence>
<comment type="cofactor">
    <cofactor evidence="1">
        <name>FAD</name>
        <dbReference type="ChEBI" id="CHEBI:57692"/>
    </cofactor>
</comment>
<feature type="domain" description="FAD/NAD(P)-binding" evidence="6">
    <location>
        <begin position="8"/>
        <end position="345"/>
    </location>
</feature>
<dbReference type="InterPro" id="IPR051169">
    <property type="entry name" value="NADH-Q_oxidoreductase"/>
</dbReference>
<dbReference type="EC" id="1.6.99.3" evidence="7"/>
<dbReference type="PRINTS" id="PR00368">
    <property type="entry name" value="FADPNR"/>
</dbReference>
<evidence type="ECO:0000256" key="3">
    <source>
        <dbReference type="ARBA" id="ARBA00022630"/>
    </source>
</evidence>
<evidence type="ECO:0000256" key="4">
    <source>
        <dbReference type="ARBA" id="ARBA00022827"/>
    </source>
</evidence>
<dbReference type="AlphaFoldDB" id="A0A1J5R080"/>
<keyword evidence="4" id="KW-0274">FAD</keyword>
<dbReference type="InterPro" id="IPR023753">
    <property type="entry name" value="FAD/NAD-binding_dom"/>
</dbReference>
<dbReference type="GO" id="GO:0019646">
    <property type="term" value="P:aerobic electron transport chain"/>
    <property type="evidence" value="ECO:0007669"/>
    <property type="project" value="TreeGrafter"/>
</dbReference>
<name>A0A1J5R080_9ZZZZ</name>
<dbReference type="PANTHER" id="PTHR42913">
    <property type="entry name" value="APOPTOSIS-INDUCING FACTOR 1"/>
    <property type="match status" value="1"/>
</dbReference>
<dbReference type="GO" id="GO:0003955">
    <property type="term" value="F:NAD(P)H dehydrogenase (quinone) activity"/>
    <property type="evidence" value="ECO:0007669"/>
    <property type="project" value="TreeGrafter"/>
</dbReference>
<keyword evidence="3" id="KW-0285">Flavoprotein</keyword>
<evidence type="ECO:0000313" key="7">
    <source>
        <dbReference type="EMBL" id="OIQ83131.1"/>
    </source>
</evidence>
<dbReference type="Pfam" id="PF07992">
    <property type="entry name" value="Pyr_redox_2"/>
    <property type="match status" value="1"/>
</dbReference>
<dbReference type="Gene3D" id="3.50.50.100">
    <property type="match status" value="1"/>
</dbReference>
<comment type="similarity">
    <text evidence="2">Belongs to the NADH dehydrogenase family.</text>
</comment>
<evidence type="ECO:0000256" key="1">
    <source>
        <dbReference type="ARBA" id="ARBA00001974"/>
    </source>
</evidence>
<dbReference type="EMBL" id="MLJW01000732">
    <property type="protein sequence ID" value="OIQ83131.1"/>
    <property type="molecule type" value="Genomic_DNA"/>
</dbReference>
<dbReference type="InterPro" id="IPR036188">
    <property type="entry name" value="FAD/NAD-bd_sf"/>
</dbReference>
<evidence type="ECO:0000256" key="2">
    <source>
        <dbReference type="ARBA" id="ARBA00005272"/>
    </source>
</evidence>
<evidence type="ECO:0000256" key="5">
    <source>
        <dbReference type="ARBA" id="ARBA00023002"/>
    </source>
</evidence>
<accession>A0A1J5R080</accession>